<feature type="compositionally biased region" description="Acidic residues" evidence="1">
    <location>
        <begin position="259"/>
        <end position="272"/>
    </location>
</feature>
<accession>A0A2P4Z7N8</accession>
<name>A0A2P4Z7N8_9HYPO</name>
<dbReference type="EMBL" id="JPDN02000074">
    <property type="protein sequence ID" value="PON20296.1"/>
    <property type="molecule type" value="Genomic_DNA"/>
</dbReference>
<feature type="region of interest" description="Disordered" evidence="1">
    <location>
        <begin position="428"/>
        <end position="461"/>
    </location>
</feature>
<dbReference type="PANTHER" id="PTHR37535">
    <property type="entry name" value="FLUG DOMAIN PROTEIN"/>
    <property type="match status" value="1"/>
</dbReference>
<dbReference type="PANTHER" id="PTHR37535:SF3">
    <property type="entry name" value="FLUG DOMAIN-CONTAINING PROTEIN"/>
    <property type="match status" value="1"/>
</dbReference>
<protein>
    <recommendedName>
        <fullName evidence="4">FluG domain-containing protein</fullName>
    </recommendedName>
</protein>
<keyword evidence="3" id="KW-1185">Reference proteome</keyword>
<gene>
    <name evidence="2" type="ORF">TGAM01_v210847</name>
</gene>
<dbReference type="Pfam" id="PF11917">
    <property type="entry name" value="DUF3435"/>
    <property type="match status" value="1"/>
</dbReference>
<proteinExistence type="predicted"/>
<sequence length="798" mass="92825">MTNAANAHVPPNYHIQFLQQFTIKEHTRLAQPEALTAKQHAVHRKQLRTTQSLQPCYADETKINLTSLSRKWKKYRCYSIPAFTKGLLAYYFARYCTKILQTEDSRSAIKNLERETTMDFLCFICEKYKIKSWGTMAQYIRQFQQLYRLITGEYMDRNDSEEVYKYFRQVLIPRFKLHAPNIEGKPVLNVDTLRVLLTFNIGYDNRSLALGRLRLQLSACYQLLCYTGVRPAELVEAQRKRPTDGSYEKLFKRKTIQSADDDDDDDDDDSSEAADASSVEVNKLLLQEPITRDRPKALCYEDILFSIIRHPATKQTIPAMAIKFTHHKGADKKPKPTIFFFTPTNKLIFDVILTIAALALADKAFAAESITDAQSLFQKSPWGKRDGIALRWKQDMLKIPIFRRIRNSALSPNEAMLYSTLNEEMGQQSLDTGHEKKLTPRSARRGAGNAANGDAPDSVRDQMMRHDPKFATFFNAYLNENAKFDLQNAFLEEEKEVQLFRMFAHVSLTRDPRAVRDMVPKEVWEAAPPDPEIVKLEEERDSLKQGLSRIEGSADEGRIRQLTSDIRLKRAQRERRIVKQFREYYFQHRPTWDLEAQARGEVEEPLEEPKLHSTIAERARLAHILCHQPENWTNEEILQRRIEAVQLMVDFCNKKEPRNILQAQLRTQAEQSVKEEPKLVTISELETNIFSMLMKTSQCPSCIGDSQMPLKERTFEFCRDTVRNDHWDDRHLPELERAEQRAEPIICKHPACGDQKFKHLNHFRAHVKSDHGISLRSQDQVLRRRLKKAKHRQMVVKT</sequence>
<feature type="compositionally biased region" description="Low complexity" evidence="1">
    <location>
        <begin position="445"/>
        <end position="456"/>
    </location>
</feature>
<dbReference type="RefSeq" id="XP_018655929.2">
    <property type="nucleotide sequence ID" value="XM_018810856.2"/>
</dbReference>
<evidence type="ECO:0000313" key="2">
    <source>
        <dbReference type="EMBL" id="PON20296.1"/>
    </source>
</evidence>
<reference evidence="2 3" key="1">
    <citation type="journal article" date="2016" name="Genome Announc.">
        <title>Draft Whole-Genome Sequence of Trichoderma gamsii T6085, a Promising Biocontrol Agent of Fusarium Head Blight on Wheat.</title>
        <authorList>
            <person name="Baroncelli R."/>
            <person name="Zapparata A."/>
            <person name="Piaggeschi G."/>
            <person name="Sarrocco S."/>
            <person name="Vannacci G."/>
        </authorList>
    </citation>
    <scope>NUCLEOTIDE SEQUENCE [LARGE SCALE GENOMIC DNA]</scope>
    <source>
        <strain evidence="2 3">T6085</strain>
    </source>
</reference>
<dbReference type="GeneID" id="29990939"/>
<evidence type="ECO:0000313" key="3">
    <source>
        <dbReference type="Proteomes" id="UP000054821"/>
    </source>
</evidence>
<feature type="region of interest" description="Disordered" evidence="1">
    <location>
        <begin position="257"/>
        <end position="276"/>
    </location>
</feature>
<evidence type="ECO:0000256" key="1">
    <source>
        <dbReference type="SAM" id="MobiDB-lite"/>
    </source>
</evidence>
<evidence type="ECO:0008006" key="4">
    <source>
        <dbReference type="Google" id="ProtNLM"/>
    </source>
</evidence>
<dbReference type="AlphaFoldDB" id="A0A2P4Z7N8"/>
<comment type="caution">
    <text evidence="2">The sequence shown here is derived from an EMBL/GenBank/DDBJ whole genome shotgun (WGS) entry which is preliminary data.</text>
</comment>
<organism evidence="2 3">
    <name type="scientific">Trichoderma gamsii</name>
    <dbReference type="NCBI Taxonomy" id="398673"/>
    <lineage>
        <taxon>Eukaryota</taxon>
        <taxon>Fungi</taxon>
        <taxon>Dikarya</taxon>
        <taxon>Ascomycota</taxon>
        <taxon>Pezizomycotina</taxon>
        <taxon>Sordariomycetes</taxon>
        <taxon>Hypocreomycetidae</taxon>
        <taxon>Hypocreales</taxon>
        <taxon>Hypocreaceae</taxon>
        <taxon>Trichoderma</taxon>
    </lineage>
</organism>
<dbReference type="Proteomes" id="UP000054821">
    <property type="component" value="Unassembled WGS sequence"/>
</dbReference>
<dbReference type="STRING" id="398673.A0A2P4Z7N8"/>
<dbReference type="InterPro" id="IPR021842">
    <property type="entry name" value="DUF3435"/>
</dbReference>